<sequence>MGYHRIPPIAIRLGLNRGFESAWYADGNNYAKLLQKDWLITRAAWSYVQRSSRNLPKSQLTREQQLQLLYEQRRMIEGDTLQAVNRDAVQSSTPKKQQKDYPNFRVGRVFLQHLPYKTYASTFAYMTPKDGPQAKYGLFPSKIRK</sequence>
<proteinExistence type="predicted"/>
<dbReference type="Proteomes" id="UP000232323">
    <property type="component" value="Unassembled WGS sequence"/>
</dbReference>
<dbReference type="SUPFAM" id="SSF54814">
    <property type="entry name" value="Prokaryotic type KH domain (KH-domain type II)"/>
    <property type="match status" value="1"/>
</dbReference>
<reference evidence="1 2" key="1">
    <citation type="submission" date="2017-08" db="EMBL/GenBank/DDBJ databases">
        <title>Acidophilic green algal genome provides insights into adaptation to an acidic environment.</title>
        <authorList>
            <person name="Hirooka S."/>
            <person name="Hirose Y."/>
            <person name="Kanesaki Y."/>
            <person name="Higuchi S."/>
            <person name="Fujiwara T."/>
            <person name="Onuma R."/>
            <person name="Era A."/>
            <person name="Ohbayashi R."/>
            <person name="Uzuka A."/>
            <person name="Nozaki H."/>
            <person name="Yoshikawa H."/>
            <person name="Miyagishima S.Y."/>
        </authorList>
    </citation>
    <scope>NUCLEOTIDE SEQUENCE [LARGE SCALE GENOMIC DNA]</scope>
    <source>
        <strain evidence="1 2">NIES-2499</strain>
    </source>
</reference>
<keyword evidence="2" id="KW-1185">Reference proteome</keyword>
<dbReference type="EMBL" id="BEGY01000087">
    <property type="protein sequence ID" value="GAX82886.1"/>
    <property type="molecule type" value="Genomic_DNA"/>
</dbReference>
<name>A0A250XIN9_9CHLO</name>
<dbReference type="InterPro" id="IPR009019">
    <property type="entry name" value="KH_sf_prok-type"/>
</dbReference>
<evidence type="ECO:0000313" key="1">
    <source>
        <dbReference type="EMBL" id="GAX82886.1"/>
    </source>
</evidence>
<organism evidence="1 2">
    <name type="scientific">Chlamydomonas eustigma</name>
    <dbReference type="NCBI Taxonomy" id="1157962"/>
    <lineage>
        <taxon>Eukaryota</taxon>
        <taxon>Viridiplantae</taxon>
        <taxon>Chlorophyta</taxon>
        <taxon>core chlorophytes</taxon>
        <taxon>Chlorophyceae</taxon>
        <taxon>CS clade</taxon>
        <taxon>Chlamydomonadales</taxon>
        <taxon>Chlamydomonadaceae</taxon>
        <taxon>Chlamydomonas</taxon>
    </lineage>
</organism>
<dbReference type="AlphaFoldDB" id="A0A250XIN9"/>
<dbReference type="GO" id="GO:0003723">
    <property type="term" value="F:RNA binding"/>
    <property type="evidence" value="ECO:0007669"/>
    <property type="project" value="InterPro"/>
</dbReference>
<comment type="caution">
    <text evidence="1">The sequence shown here is derived from an EMBL/GenBank/DDBJ whole genome shotgun (WGS) entry which is preliminary data.</text>
</comment>
<protein>
    <submittedName>
        <fullName evidence="1">Uncharacterized protein</fullName>
    </submittedName>
</protein>
<dbReference type="OrthoDB" id="530423at2759"/>
<accession>A0A250XIN9</accession>
<gene>
    <name evidence="1" type="ORF">CEUSTIGMA_g10312.t1</name>
</gene>
<evidence type="ECO:0000313" key="2">
    <source>
        <dbReference type="Proteomes" id="UP000232323"/>
    </source>
</evidence>